<dbReference type="EMBL" id="WTPX01000179">
    <property type="protein sequence ID" value="NNJ27652.1"/>
    <property type="molecule type" value="Genomic_DNA"/>
</dbReference>
<dbReference type="Proteomes" id="UP000609651">
    <property type="component" value="Unassembled WGS sequence"/>
</dbReference>
<evidence type="ECO:0000313" key="4">
    <source>
        <dbReference type="EMBL" id="NNJ27652.1"/>
    </source>
</evidence>
<dbReference type="InterPro" id="IPR029025">
    <property type="entry name" value="T3SS_substrate_exporter_C"/>
</dbReference>
<evidence type="ECO:0000256" key="1">
    <source>
        <dbReference type="ARBA" id="ARBA00010690"/>
    </source>
</evidence>
<keyword evidence="3" id="KW-1133">Transmembrane helix</keyword>
<organism evidence="4 5">
    <name type="scientific">Alienimonas chondri</name>
    <dbReference type="NCBI Taxonomy" id="2681879"/>
    <lineage>
        <taxon>Bacteria</taxon>
        <taxon>Pseudomonadati</taxon>
        <taxon>Planctomycetota</taxon>
        <taxon>Planctomycetia</taxon>
        <taxon>Planctomycetales</taxon>
        <taxon>Planctomycetaceae</taxon>
        <taxon>Alienimonas</taxon>
    </lineage>
</organism>
<keyword evidence="4" id="KW-0966">Cell projection</keyword>
<evidence type="ECO:0000256" key="3">
    <source>
        <dbReference type="SAM" id="Phobius"/>
    </source>
</evidence>
<keyword evidence="4" id="KW-0969">Cilium</keyword>
<keyword evidence="3" id="KW-0812">Transmembrane</keyword>
<proteinExistence type="inferred from homology"/>
<comment type="similarity">
    <text evidence="1">Belongs to the type III secretion exporter family.</text>
</comment>
<feature type="compositionally biased region" description="Basic and acidic residues" evidence="2">
    <location>
        <begin position="1"/>
        <end position="21"/>
    </location>
</feature>
<keyword evidence="3" id="KW-0472">Membrane</keyword>
<dbReference type="InterPro" id="IPR006135">
    <property type="entry name" value="T3SS_substrate_exporter"/>
</dbReference>
<evidence type="ECO:0000256" key="2">
    <source>
        <dbReference type="SAM" id="MobiDB-lite"/>
    </source>
</evidence>
<dbReference type="PANTHER" id="PTHR30531">
    <property type="entry name" value="FLAGELLAR BIOSYNTHETIC PROTEIN FLHB"/>
    <property type="match status" value="1"/>
</dbReference>
<feature type="transmembrane region" description="Helical" evidence="3">
    <location>
        <begin position="94"/>
        <end position="118"/>
    </location>
</feature>
<gene>
    <name evidence="4" type="primary">flhB</name>
    <name evidence="4" type="ORF">LzC2_37600</name>
</gene>
<dbReference type="Pfam" id="PF01312">
    <property type="entry name" value="Bac_export_2"/>
    <property type="match status" value="1"/>
</dbReference>
<feature type="transmembrane region" description="Helical" evidence="3">
    <location>
        <begin position="185"/>
        <end position="208"/>
    </location>
</feature>
<feature type="transmembrane region" description="Helical" evidence="3">
    <location>
        <begin position="139"/>
        <end position="165"/>
    </location>
</feature>
<feature type="transmembrane region" description="Helical" evidence="3">
    <location>
        <begin position="25"/>
        <end position="46"/>
    </location>
</feature>
<accession>A0ABX1VIQ2</accession>
<keyword evidence="4" id="KW-0282">Flagellum</keyword>
<dbReference type="Gene3D" id="3.40.1690.10">
    <property type="entry name" value="secretion proteins EscU"/>
    <property type="match status" value="1"/>
</dbReference>
<protein>
    <submittedName>
        <fullName evidence="4">Flagellar biosynthetic protein FlhB</fullName>
    </submittedName>
</protein>
<comment type="caution">
    <text evidence="4">The sequence shown here is derived from an EMBL/GenBank/DDBJ whole genome shotgun (WGS) entry which is preliminary data.</text>
</comment>
<keyword evidence="5" id="KW-1185">Reference proteome</keyword>
<evidence type="ECO:0000313" key="5">
    <source>
        <dbReference type="Proteomes" id="UP000609651"/>
    </source>
</evidence>
<dbReference type="RefSeq" id="WP_171189557.1">
    <property type="nucleotide sequence ID" value="NZ_WTPX01000179.1"/>
</dbReference>
<dbReference type="PANTHER" id="PTHR30531:SF12">
    <property type="entry name" value="FLAGELLAR BIOSYNTHETIC PROTEIN FLHB"/>
    <property type="match status" value="1"/>
</dbReference>
<reference evidence="4 5" key="1">
    <citation type="journal article" date="2020" name="Syst. Appl. Microbiol.">
        <title>Alienimonas chondri sp. nov., a novel planctomycete isolated from the biofilm of the red alga Chondrus crispus.</title>
        <authorList>
            <person name="Vitorino I."/>
            <person name="Albuquerque L."/>
            <person name="Wiegand S."/>
            <person name="Kallscheuer N."/>
            <person name="da Costa M.S."/>
            <person name="Lobo-da-Cunha A."/>
            <person name="Jogler C."/>
            <person name="Lage O.M."/>
        </authorList>
    </citation>
    <scope>NUCLEOTIDE SEQUENCE [LARGE SCALE GENOMIC DNA]</scope>
    <source>
        <strain evidence="4 5">LzC2</strain>
    </source>
</reference>
<dbReference type="PRINTS" id="PR00950">
    <property type="entry name" value="TYPE3IMSPROT"/>
</dbReference>
<name>A0ABX1VIQ2_9PLAN</name>
<dbReference type="SUPFAM" id="SSF160544">
    <property type="entry name" value="EscU C-terminal domain-like"/>
    <property type="match status" value="1"/>
</dbReference>
<feature type="region of interest" description="Disordered" evidence="2">
    <location>
        <begin position="1"/>
        <end position="24"/>
    </location>
</feature>
<sequence length="354" mass="37851">MGDDQEKTEEPTEQKRREAREQGQIAKSADVTAAAVLGAAAALLWIGGIGLSEDLGGLIDVSIRKISPTFTASDATERAAAITSLLTMTLLPGLAGLALASAAGLLGQFGVLISPQALAPKWSRVNPISGFGRLFSMRAVARLGGGVAKLLVLTGVSGLVVSAWMPDLIGLVAAGPSAMLGRIHYAISALAAWLAGALALLALSDYLFQRWQHERDLKMTKQQIRDEMKNQDGDPTVKGRRREAHRKLAAARDLSHVADADVVLTNPTHFSIALKYDDHMPAPKVVAKGADEVAFRIRELAKQHKVPILERPALARQLWREVDVGKTVPPDLYGALAEVMAFVYRLTGKAAPKL</sequence>